<keyword evidence="1" id="KW-0472">Membrane</keyword>
<feature type="transmembrane region" description="Helical" evidence="1">
    <location>
        <begin position="424"/>
        <end position="448"/>
    </location>
</feature>
<feature type="transmembrane region" description="Helical" evidence="1">
    <location>
        <begin position="388"/>
        <end position="412"/>
    </location>
</feature>
<reference evidence="3" key="1">
    <citation type="submission" date="2016-10" db="EMBL/GenBank/DDBJ databases">
        <authorList>
            <person name="Varghese N."/>
            <person name="Submissions S."/>
        </authorList>
    </citation>
    <scope>NUCLEOTIDE SEQUENCE [LARGE SCALE GENOMIC DNA]</scope>
    <source>
        <strain evidence="3">IBRC-M 10760</strain>
    </source>
</reference>
<keyword evidence="1" id="KW-0812">Transmembrane</keyword>
<feature type="transmembrane region" description="Helical" evidence="1">
    <location>
        <begin position="261"/>
        <end position="282"/>
    </location>
</feature>
<feature type="transmembrane region" description="Helical" evidence="1">
    <location>
        <begin position="220"/>
        <end position="241"/>
    </location>
</feature>
<feature type="transmembrane region" description="Helical" evidence="1">
    <location>
        <begin position="80"/>
        <end position="99"/>
    </location>
</feature>
<dbReference type="Pfam" id="PF24363">
    <property type="entry name" value="DUF7519"/>
    <property type="match status" value="1"/>
</dbReference>
<feature type="transmembrane region" description="Helical" evidence="1">
    <location>
        <begin position="454"/>
        <end position="475"/>
    </location>
</feature>
<feature type="transmembrane region" description="Helical" evidence="1">
    <location>
        <begin position="365"/>
        <end position="382"/>
    </location>
</feature>
<evidence type="ECO:0000313" key="2">
    <source>
        <dbReference type="EMBL" id="SDF03093.1"/>
    </source>
</evidence>
<organism evidence="2 3">
    <name type="scientific">Halorientalis regularis</name>
    <dbReference type="NCBI Taxonomy" id="660518"/>
    <lineage>
        <taxon>Archaea</taxon>
        <taxon>Methanobacteriati</taxon>
        <taxon>Methanobacteriota</taxon>
        <taxon>Stenosarchaea group</taxon>
        <taxon>Halobacteria</taxon>
        <taxon>Halobacteriales</taxon>
        <taxon>Haloarculaceae</taxon>
        <taxon>Halorientalis</taxon>
    </lineage>
</organism>
<name>A0A1G7HRY1_9EURY</name>
<feature type="transmembrane region" description="Helical" evidence="1">
    <location>
        <begin position="49"/>
        <end position="68"/>
    </location>
</feature>
<keyword evidence="3" id="KW-1185">Reference proteome</keyword>
<keyword evidence="1" id="KW-1133">Transmembrane helix</keyword>
<protein>
    <submittedName>
        <fullName evidence="2">Uncharacterized protein</fullName>
    </submittedName>
</protein>
<dbReference type="InterPro" id="IPR055941">
    <property type="entry name" value="DUF7519"/>
</dbReference>
<dbReference type="EMBL" id="FNBK01000003">
    <property type="protein sequence ID" value="SDF03093.1"/>
    <property type="molecule type" value="Genomic_DNA"/>
</dbReference>
<dbReference type="Proteomes" id="UP000199076">
    <property type="component" value="Unassembled WGS sequence"/>
</dbReference>
<dbReference type="RefSeq" id="WP_092688772.1">
    <property type="nucleotide sequence ID" value="NZ_FNBK01000003.1"/>
</dbReference>
<proteinExistence type="predicted"/>
<feature type="transmembrane region" description="Helical" evidence="1">
    <location>
        <begin position="174"/>
        <end position="200"/>
    </location>
</feature>
<dbReference type="AlphaFoldDB" id="A0A1G7HRY1"/>
<feature type="transmembrane region" description="Helical" evidence="1">
    <location>
        <begin position="137"/>
        <end position="162"/>
    </location>
</feature>
<dbReference type="STRING" id="660518.SAMN05216218_103134"/>
<feature type="transmembrane region" description="Helical" evidence="1">
    <location>
        <begin position="105"/>
        <end position="125"/>
    </location>
</feature>
<feature type="transmembrane region" description="Helical" evidence="1">
    <location>
        <begin position="322"/>
        <end position="344"/>
    </location>
</feature>
<gene>
    <name evidence="2" type="ORF">SAMN05216218_103134</name>
</gene>
<feature type="transmembrane region" description="Helical" evidence="1">
    <location>
        <begin position="21"/>
        <end position="43"/>
    </location>
</feature>
<accession>A0A1G7HRY1</accession>
<sequence>MILLFGPRLDRPSAIGDEGRARAASLGVAAVVAVLVTLAAGLTSGLLDAVQLAVLGGGLVAVGTALLDRERLDGLAVGQLCFMPGGLLWLGGVAAATLVGGPGGFLLAFGCGLAAMGLASAWANVTHDTTVRAMRQGWAGVLVPFVAGVVLSIVAAVALLLWEFGVAPGVPSLATLLFLFAFTAGSVWLAVTRLPLAHLLAVSREEMDRRRDRWRETTKWVVAACLSGWFLLGVLELVGALTGLYRTPGLALVVGVLSTVWVRLPVFLVGVGALLVALLAVLARRATTGNADWLAGPTFGMLALFAIPFPVLGLLLSGRGGAAGLAGAAFLAALILVAGMLFMLCYSMGPLAVELGILPDRAGSLSLASAGLLVAGIGAAALRVPGAVVFACVAGSMVVWDVGEFGLGLTVELGHRPDTRRLELLHGVAAVGLAAGAVVLATGLAILFDRLGPQGPVLSAVVLAVAGVLALLGPIRG</sequence>
<evidence type="ECO:0000313" key="3">
    <source>
        <dbReference type="Proteomes" id="UP000199076"/>
    </source>
</evidence>
<evidence type="ECO:0000256" key="1">
    <source>
        <dbReference type="SAM" id="Phobius"/>
    </source>
</evidence>
<dbReference type="OrthoDB" id="206560at2157"/>
<feature type="transmembrane region" description="Helical" evidence="1">
    <location>
        <begin position="294"/>
        <end position="316"/>
    </location>
</feature>